<evidence type="ECO:0000256" key="2">
    <source>
        <dbReference type="SAM" id="Phobius"/>
    </source>
</evidence>
<dbReference type="EMBL" id="BAAARJ010000001">
    <property type="protein sequence ID" value="GAA2592028.1"/>
    <property type="molecule type" value="Genomic_DNA"/>
</dbReference>
<reference evidence="3 4" key="1">
    <citation type="journal article" date="2019" name="Int. J. Syst. Evol. Microbiol.">
        <title>The Global Catalogue of Microorganisms (GCM) 10K type strain sequencing project: providing services to taxonomists for standard genome sequencing and annotation.</title>
        <authorList>
            <consortium name="The Broad Institute Genomics Platform"/>
            <consortium name="The Broad Institute Genome Sequencing Center for Infectious Disease"/>
            <person name="Wu L."/>
            <person name="Ma J."/>
        </authorList>
    </citation>
    <scope>NUCLEOTIDE SEQUENCE [LARGE SCALE GENOMIC DNA]</scope>
    <source>
        <strain evidence="3 4">JCM 16373</strain>
    </source>
</reference>
<evidence type="ECO:0000256" key="1">
    <source>
        <dbReference type="SAM" id="MobiDB-lite"/>
    </source>
</evidence>
<keyword evidence="2" id="KW-0812">Transmembrane</keyword>
<feature type="transmembrane region" description="Helical" evidence="2">
    <location>
        <begin position="68"/>
        <end position="88"/>
    </location>
</feature>
<protein>
    <recommendedName>
        <fullName evidence="5">GAP family protein</fullName>
    </recommendedName>
</protein>
<comment type="caution">
    <text evidence="3">The sequence shown here is derived from an EMBL/GenBank/DDBJ whole genome shotgun (WGS) entry which is preliminary data.</text>
</comment>
<sequence length="240" mass="25622">MRWTCSHSRRKPARVPTGGASSRTEQIAAAMDGLKILPLAITMMAGPQIMSAIIFATARDAVRVSLGFLAGVTVAVLVGVAAMMGIATALGGAVDLGSSKNRGSVGHIIQYTLVGLLALAALRNWRKRETVKPPKWLHALMSADPRQALRTGLMVILLMPSDLMVMLTVGIHLDQARASYPEALPFIGLTILIAALPLLARLAAGHHAAETMPKIRDWTNTHSWLVNILVCALFIALILT</sequence>
<name>A0ABN3PP61_9ACTN</name>
<accession>A0ABN3PP61</accession>
<evidence type="ECO:0000313" key="3">
    <source>
        <dbReference type="EMBL" id="GAA2592028.1"/>
    </source>
</evidence>
<keyword evidence="2" id="KW-0472">Membrane</keyword>
<evidence type="ECO:0000313" key="4">
    <source>
        <dbReference type="Proteomes" id="UP001501447"/>
    </source>
</evidence>
<keyword evidence="2" id="KW-1133">Transmembrane helix</keyword>
<feature type="transmembrane region" description="Helical" evidence="2">
    <location>
        <begin position="151"/>
        <end position="171"/>
    </location>
</feature>
<feature type="transmembrane region" description="Helical" evidence="2">
    <location>
        <begin position="108"/>
        <end position="125"/>
    </location>
</feature>
<gene>
    <name evidence="3" type="ORF">GCM10009863_01230</name>
</gene>
<organism evidence="3 4">
    <name type="scientific">Streptomyces axinellae</name>
    <dbReference type="NCBI Taxonomy" id="552788"/>
    <lineage>
        <taxon>Bacteria</taxon>
        <taxon>Bacillati</taxon>
        <taxon>Actinomycetota</taxon>
        <taxon>Actinomycetes</taxon>
        <taxon>Kitasatosporales</taxon>
        <taxon>Streptomycetaceae</taxon>
        <taxon>Streptomyces</taxon>
    </lineage>
</organism>
<dbReference type="Proteomes" id="UP001501447">
    <property type="component" value="Unassembled WGS sequence"/>
</dbReference>
<dbReference type="InterPro" id="IPR021315">
    <property type="entry name" value="Gap/Sap"/>
</dbReference>
<feature type="transmembrane region" description="Helical" evidence="2">
    <location>
        <begin position="221"/>
        <end position="239"/>
    </location>
</feature>
<evidence type="ECO:0008006" key="5">
    <source>
        <dbReference type="Google" id="ProtNLM"/>
    </source>
</evidence>
<proteinExistence type="predicted"/>
<feature type="region of interest" description="Disordered" evidence="1">
    <location>
        <begin position="1"/>
        <end position="22"/>
    </location>
</feature>
<feature type="transmembrane region" description="Helical" evidence="2">
    <location>
        <begin position="183"/>
        <end position="200"/>
    </location>
</feature>
<dbReference type="Pfam" id="PF11139">
    <property type="entry name" value="SfLAP"/>
    <property type="match status" value="1"/>
</dbReference>
<keyword evidence="4" id="KW-1185">Reference proteome</keyword>